<dbReference type="Pfam" id="PF02416">
    <property type="entry name" value="TatA_B_E"/>
    <property type="match status" value="1"/>
</dbReference>
<dbReference type="Proteomes" id="UP001209229">
    <property type="component" value="Unassembled WGS sequence"/>
</dbReference>
<name>A0AAE3M6Z7_9BACT</name>
<organism evidence="10 11">
    <name type="scientific">Plebeiibacterium sediminum</name>
    <dbReference type="NCBI Taxonomy" id="2992112"/>
    <lineage>
        <taxon>Bacteria</taxon>
        <taxon>Pseudomonadati</taxon>
        <taxon>Bacteroidota</taxon>
        <taxon>Bacteroidia</taxon>
        <taxon>Marinilabiliales</taxon>
        <taxon>Marinilabiliaceae</taxon>
        <taxon>Plebeiibacterium</taxon>
    </lineage>
</organism>
<dbReference type="GO" id="GO:0008320">
    <property type="term" value="F:protein transmembrane transporter activity"/>
    <property type="evidence" value="ECO:0007669"/>
    <property type="project" value="UniProtKB-UniRule"/>
</dbReference>
<gene>
    <name evidence="9" type="primary">tatA</name>
    <name evidence="10" type="ORF">OM075_15825</name>
</gene>
<proteinExistence type="inferred from homology"/>
<keyword evidence="8 9" id="KW-0472">Membrane</keyword>
<evidence type="ECO:0000256" key="2">
    <source>
        <dbReference type="ARBA" id="ARBA00022448"/>
    </source>
</evidence>
<dbReference type="GO" id="GO:0043953">
    <property type="term" value="P:protein transport by the Tat complex"/>
    <property type="evidence" value="ECO:0007669"/>
    <property type="project" value="UniProtKB-UniRule"/>
</dbReference>
<comment type="subcellular location">
    <subcellularLocation>
        <location evidence="1 9">Cell membrane</location>
        <topology evidence="1 9">Single-pass membrane protein</topology>
    </subcellularLocation>
</comment>
<keyword evidence="3 9" id="KW-1003">Cell membrane</keyword>
<comment type="similarity">
    <text evidence="9">Belongs to the TatA/E family.</text>
</comment>
<keyword evidence="4 9" id="KW-0812">Transmembrane</keyword>
<reference evidence="10" key="1">
    <citation type="submission" date="2022-10" db="EMBL/GenBank/DDBJ databases">
        <authorList>
            <person name="Yu W.X."/>
        </authorList>
    </citation>
    <scope>NUCLEOTIDE SEQUENCE</scope>
    <source>
        <strain evidence="10">AAT</strain>
    </source>
</reference>
<dbReference type="RefSeq" id="WP_301191508.1">
    <property type="nucleotide sequence ID" value="NZ_JAPDPJ010000040.1"/>
</dbReference>
<evidence type="ECO:0000256" key="9">
    <source>
        <dbReference type="HAMAP-Rule" id="MF_00236"/>
    </source>
</evidence>
<evidence type="ECO:0000256" key="8">
    <source>
        <dbReference type="ARBA" id="ARBA00023136"/>
    </source>
</evidence>
<comment type="subunit">
    <text evidence="9">Forms a complex with TatC.</text>
</comment>
<accession>A0AAE3M6Z7</accession>
<evidence type="ECO:0000313" key="11">
    <source>
        <dbReference type="Proteomes" id="UP001209229"/>
    </source>
</evidence>
<protein>
    <recommendedName>
        <fullName evidence="9">Sec-independent protein translocase protein TatA</fullName>
    </recommendedName>
</protein>
<keyword evidence="11" id="KW-1185">Reference proteome</keyword>
<dbReference type="NCBIfam" id="TIGR01411">
    <property type="entry name" value="tatAE"/>
    <property type="match status" value="1"/>
</dbReference>
<comment type="function">
    <text evidence="9">Part of the twin-arginine translocation (Tat) system that transports large folded proteins containing a characteristic twin-arginine motif in their signal peptide across membranes. TatA could form the protein-conducting channel of the Tat system.</text>
</comment>
<sequence length="58" mass="6673">MKTFFLFMGMPGGFEWVLVILAIILMFGGKKIPELMKGLGKGMKEFKKARNEIYEELD</sequence>
<evidence type="ECO:0000256" key="5">
    <source>
        <dbReference type="ARBA" id="ARBA00022927"/>
    </source>
</evidence>
<evidence type="ECO:0000313" key="10">
    <source>
        <dbReference type="EMBL" id="MCW3787944.1"/>
    </source>
</evidence>
<comment type="caution">
    <text evidence="10">The sequence shown here is derived from an EMBL/GenBank/DDBJ whole genome shotgun (WGS) entry which is preliminary data.</text>
</comment>
<dbReference type="PANTHER" id="PTHR42982:SF1">
    <property type="entry name" value="SEC-INDEPENDENT PROTEIN TRANSLOCASE PROTEIN TATA"/>
    <property type="match status" value="1"/>
</dbReference>
<dbReference type="Gene3D" id="1.20.5.3310">
    <property type="match status" value="1"/>
</dbReference>
<evidence type="ECO:0000256" key="1">
    <source>
        <dbReference type="ARBA" id="ARBA00004162"/>
    </source>
</evidence>
<keyword evidence="5 9" id="KW-0653">Protein transport</keyword>
<evidence type="ECO:0000256" key="4">
    <source>
        <dbReference type="ARBA" id="ARBA00022692"/>
    </source>
</evidence>
<keyword evidence="2 9" id="KW-0813">Transport</keyword>
<keyword evidence="6 9" id="KW-1133">Transmembrane helix</keyword>
<evidence type="ECO:0000256" key="7">
    <source>
        <dbReference type="ARBA" id="ARBA00023010"/>
    </source>
</evidence>
<feature type="transmembrane region" description="Helical" evidence="9">
    <location>
        <begin position="6"/>
        <end position="27"/>
    </location>
</feature>
<dbReference type="InterPro" id="IPR006312">
    <property type="entry name" value="TatA/E"/>
</dbReference>
<keyword evidence="7 9" id="KW-0811">Translocation</keyword>
<evidence type="ECO:0000256" key="6">
    <source>
        <dbReference type="ARBA" id="ARBA00022989"/>
    </source>
</evidence>
<dbReference type="AlphaFoldDB" id="A0AAE3M6Z7"/>
<dbReference type="PANTHER" id="PTHR42982">
    <property type="entry name" value="SEC-INDEPENDENT PROTEIN TRANSLOCASE PROTEIN TATA"/>
    <property type="match status" value="1"/>
</dbReference>
<dbReference type="InterPro" id="IPR003369">
    <property type="entry name" value="TatA/B/E"/>
</dbReference>
<dbReference type="GO" id="GO:0033281">
    <property type="term" value="C:TAT protein transport complex"/>
    <property type="evidence" value="ECO:0007669"/>
    <property type="project" value="UniProtKB-UniRule"/>
</dbReference>
<evidence type="ECO:0000256" key="3">
    <source>
        <dbReference type="ARBA" id="ARBA00022475"/>
    </source>
</evidence>
<dbReference type="EMBL" id="JAPDPJ010000040">
    <property type="protein sequence ID" value="MCW3787944.1"/>
    <property type="molecule type" value="Genomic_DNA"/>
</dbReference>
<dbReference type="HAMAP" id="MF_00236">
    <property type="entry name" value="TatA_E"/>
    <property type="match status" value="1"/>
</dbReference>